<dbReference type="Gene3D" id="4.10.520.10">
    <property type="entry name" value="IHF-like DNA-binding proteins"/>
    <property type="match status" value="1"/>
</dbReference>
<dbReference type="PANTHER" id="PTHR33175:SF3">
    <property type="entry name" value="DNA-BINDING PROTEIN HU-BETA"/>
    <property type="match status" value="1"/>
</dbReference>
<accession>A0A0Q9YFJ8</accession>
<evidence type="ECO:0000256" key="4">
    <source>
        <dbReference type="ARBA" id="ARBA00023125"/>
    </source>
</evidence>
<name>A0A0Q9YFJ8_9GAMM</name>
<dbReference type="GO" id="GO:0003677">
    <property type="term" value="F:DNA binding"/>
    <property type="evidence" value="ECO:0007669"/>
    <property type="project" value="UniProtKB-KW"/>
</dbReference>
<dbReference type="AlphaFoldDB" id="A0A0Q9YFJ8"/>
<dbReference type="InterPro" id="IPR000119">
    <property type="entry name" value="Hist_DNA-bd"/>
</dbReference>
<dbReference type="InterPro" id="IPR020816">
    <property type="entry name" value="Histone-like_DNA-bd_CS"/>
</dbReference>
<evidence type="ECO:0000313" key="8">
    <source>
        <dbReference type="Proteomes" id="UP000051494"/>
    </source>
</evidence>
<dbReference type="OrthoDB" id="9799835at2"/>
<evidence type="ECO:0000256" key="1">
    <source>
        <dbReference type="ARBA" id="ARBA00003819"/>
    </source>
</evidence>
<reference evidence="6" key="1">
    <citation type="submission" date="2015-09" db="EMBL/GenBank/DDBJ databases">
        <title>Draft Genome Sequences of Two Novel Amoeba-resistant Intranuclear Bacteria, Candidatus Berkiella cookevillensis and Candidatus Berkiella aquae.</title>
        <authorList>
            <person name="Mehari Y.T."/>
            <person name="Arivett B.A."/>
            <person name="Farone A.L."/>
            <person name="Gunderson J.H."/>
            <person name="Farone M.B."/>
        </authorList>
    </citation>
    <scope>NUCLEOTIDE SEQUENCE [LARGE SCALE GENOMIC DNA]</scope>
    <source>
        <strain evidence="6">CC99</strain>
    </source>
</reference>
<dbReference type="EMBL" id="LKHV02000001">
    <property type="protein sequence ID" value="MCS5708899.1"/>
    <property type="molecule type" value="Genomic_DNA"/>
</dbReference>
<gene>
    <name evidence="6" type="primary">hupB</name>
    <name evidence="6" type="ORF">CC99x_00809</name>
    <name evidence="7" type="ORF">CC99x_008275</name>
</gene>
<keyword evidence="8" id="KW-1185">Reference proteome</keyword>
<dbReference type="Pfam" id="PF00216">
    <property type="entry name" value="Bac_DNA_binding"/>
    <property type="match status" value="1"/>
</dbReference>
<dbReference type="STRING" id="437022.CC99x_00809"/>
<comment type="caution">
    <text evidence="6">The sequence shown here is derived from an EMBL/GenBank/DDBJ whole genome shotgun (WGS) entry which is preliminary data.</text>
</comment>
<proteinExistence type="inferred from homology"/>
<dbReference type="GO" id="GO:0030527">
    <property type="term" value="F:structural constituent of chromatin"/>
    <property type="evidence" value="ECO:0007669"/>
    <property type="project" value="InterPro"/>
</dbReference>
<comment type="similarity">
    <text evidence="2 5">Belongs to the bacterial histone-like protein family.</text>
</comment>
<keyword evidence="3" id="KW-0226">DNA condensation</keyword>
<keyword evidence="4 6" id="KW-0238">DNA-binding</keyword>
<comment type="function">
    <text evidence="1">Histone-like DNA-binding protein which is capable of wrapping DNA to stabilize it, and thus to prevent its denaturation under extreme environmental conditions.</text>
</comment>
<organism evidence="6">
    <name type="scientific">Candidatus Berkiella cookevillensis</name>
    <dbReference type="NCBI Taxonomy" id="437022"/>
    <lineage>
        <taxon>Bacteria</taxon>
        <taxon>Pseudomonadati</taxon>
        <taxon>Pseudomonadota</taxon>
        <taxon>Gammaproteobacteria</taxon>
        <taxon>Candidatus Berkiellales</taxon>
        <taxon>Candidatus Berkiellaceae</taxon>
        <taxon>Candidatus Berkiella</taxon>
    </lineage>
</organism>
<evidence type="ECO:0000313" key="6">
    <source>
        <dbReference type="EMBL" id="KRG19285.1"/>
    </source>
</evidence>
<dbReference type="SUPFAM" id="SSF47729">
    <property type="entry name" value="IHF-like DNA-binding proteins"/>
    <property type="match status" value="1"/>
</dbReference>
<sequence>MSKIAVNKSDLVDLISEETEISKATAQRVLNSFLEAITLTLRSGKSLTFPGFGTFSVKARAARVGRNPKTGEPINIEASNVPNFKAGKGLKDAVNSGSVVTEEEEA</sequence>
<dbReference type="InterPro" id="IPR010992">
    <property type="entry name" value="IHF-like_DNA-bd_dom_sf"/>
</dbReference>
<dbReference type="GO" id="GO:0005829">
    <property type="term" value="C:cytosol"/>
    <property type="evidence" value="ECO:0007669"/>
    <property type="project" value="TreeGrafter"/>
</dbReference>
<dbReference type="PATRIC" id="fig|1590042.3.peg.830"/>
<dbReference type="SMART" id="SM00411">
    <property type="entry name" value="BHL"/>
    <property type="match status" value="1"/>
</dbReference>
<dbReference type="Proteomes" id="UP000051494">
    <property type="component" value="Unassembled WGS sequence"/>
</dbReference>
<dbReference type="PRINTS" id="PR01727">
    <property type="entry name" value="DNABINDINGHU"/>
</dbReference>
<evidence type="ECO:0000256" key="2">
    <source>
        <dbReference type="ARBA" id="ARBA00010529"/>
    </source>
</evidence>
<evidence type="ECO:0000256" key="5">
    <source>
        <dbReference type="RuleBase" id="RU003939"/>
    </source>
</evidence>
<evidence type="ECO:0000256" key="3">
    <source>
        <dbReference type="ARBA" id="ARBA00023067"/>
    </source>
</evidence>
<dbReference type="EMBL" id="LKHV01000003">
    <property type="protein sequence ID" value="KRG19285.1"/>
    <property type="molecule type" value="Genomic_DNA"/>
</dbReference>
<dbReference type="CDD" id="cd13831">
    <property type="entry name" value="HU"/>
    <property type="match status" value="1"/>
</dbReference>
<protein>
    <submittedName>
        <fullName evidence="6">DNA-binding protein HU-beta</fullName>
    </submittedName>
    <submittedName>
        <fullName evidence="7">HU family DNA-binding protein</fullName>
    </submittedName>
</protein>
<dbReference type="PANTHER" id="PTHR33175">
    <property type="entry name" value="DNA-BINDING PROTEIN HU"/>
    <property type="match status" value="1"/>
</dbReference>
<reference evidence="7" key="3">
    <citation type="submission" date="2021-06" db="EMBL/GenBank/DDBJ databases">
        <title>Genomic Description and Analysis of Intracellular Bacteria, Candidatus Berkiella cookevillensis and Candidatus Berkiella aquae.</title>
        <authorList>
            <person name="Kidane D.T."/>
            <person name="Mehari Y.T."/>
            <person name="Rice F.C."/>
            <person name="Arivett B.A."/>
            <person name="Farone A.L."/>
            <person name="Berk S.G."/>
            <person name="Farone M.B."/>
        </authorList>
    </citation>
    <scope>NUCLEOTIDE SEQUENCE</scope>
    <source>
        <strain evidence="7">CC99</strain>
    </source>
</reference>
<reference evidence="7" key="2">
    <citation type="journal article" date="2016" name="Genome Announc.">
        <title>Draft Genome Sequences of Two Novel Amoeba-Resistant Intranuclear Bacteria, 'Candidatus Berkiella cookevillensis' and 'Candidatus Berkiella aquae'.</title>
        <authorList>
            <person name="Mehari Y.T."/>
            <person name="Arivett B.A."/>
            <person name="Farone A.L."/>
            <person name="Gunderson J.H."/>
            <person name="Farone M.B."/>
        </authorList>
    </citation>
    <scope>NUCLEOTIDE SEQUENCE</scope>
    <source>
        <strain evidence="7">CC99</strain>
    </source>
</reference>
<dbReference type="PROSITE" id="PS00045">
    <property type="entry name" value="HISTONE_LIKE"/>
    <property type="match status" value="1"/>
</dbReference>
<evidence type="ECO:0000313" key="7">
    <source>
        <dbReference type="EMBL" id="MCS5708899.1"/>
    </source>
</evidence>
<dbReference type="GO" id="GO:0030261">
    <property type="term" value="P:chromosome condensation"/>
    <property type="evidence" value="ECO:0007669"/>
    <property type="project" value="UniProtKB-KW"/>
</dbReference>